<evidence type="ECO:0000313" key="3">
    <source>
        <dbReference type="EMBL" id="MFD0958736.1"/>
    </source>
</evidence>
<evidence type="ECO:0000256" key="1">
    <source>
        <dbReference type="ARBA" id="ARBA00023152"/>
    </source>
</evidence>
<dbReference type="Gene3D" id="3.40.50.1240">
    <property type="entry name" value="Phosphoglycerate mutase-like"/>
    <property type="match status" value="1"/>
</dbReference>
<keyword evidence="1" id="KW-0324">Glycolysis</keyword>
<dbReference type="InterPro" id="IPR029033">
    <property type="entry name" value="His_PPase_superfam"/>
</dbReference>
<dbReference type="InterPro" id="IPR050275">
    <property type="entry name" value="PGM_Phosphatase"/>
</dbReference>
<dbReference type="InterPro" id="IPR001345">
    <property type="entry name" value="PG/BPGM_mutase_AS"/>
</dbReference>
<dbReference type="SUPFAM" id="SSF53254">
    <property type="entry name" value="Phosphoglycerate mutase-like"/>
    <property type="match status" value="1"/>
</dbReference>
<dbReference type="SMART" id="SM00855">
    <property type="entry name" value="PGAM"/>
    <property type="match status" value="1"/>
</dbReference>
<protein>
    <submittedName>
        <fullName evidence="3">Histidine phosphatase family protein</fullName>
        <ecNumber evidence="3">3.1.3.-</ecNumber>
    </submittedName>
</protein>
<dbReference type="RefSeq" id="WP_377562543.1">
    <property type="nucleotide sequence ID" value="NZ_JBHTJZ010000005.1"/>
</dbReference>
<reference evidence="4" key="1">
    <citation type="journal article" date="2019" name="Int. J. Syst. Evol. Microbiol.">
        <title>The Global Catalogue of Microorganisms (GCM) 10K type strain sequencing project: providing services to taxonomists for standard genome sequencing and annotation.</title>
        <authorList>
            <consortium name="The Broad Institute Genomics Platform"/>
            <consortium name="The Broad Institute Genome Sequencing Center for Infectious Disease"/>
            <person name="Wu L."/>
            <person name="Ma J."/>
        </authorList>
    </citation>
    <scope>NUCLEOTIDE SEQUENCE [LARGE SCALE GENOMIC DNA]</scope>
    <source>
        <strain evidence="4">CCUG 59129</strain>
    </source>
</reference>
<keyword evidence="2" id="KW-0413">Isomerase</keyword>
<dbReference type="PROSITE" id="PS00175">
    <property type="entry name" value="PG_MUTASE"/>
    <property type="match status" value="1"/>
</dbReference>
<name>A0ABW3HMM8_9BACL</name>
<proteinExistence type="predicted"/>
<accession>A0ABW3HMM8</accession>
<keyword evidence="3" id="KW-0378">Hydrolase</keyword>
<dbReference type="PANTHER" id="PTHR48100">
    <property type="entry name" value="BROAD-SPECIFICITY PHOSPHATASE YOR283W-RELATED"/>
    <property type="match status" value="1"/>
</dbReference>
<dbReference type="EC" id="3.1.3.-" evidence="3"/>
<dbReference type="CDD" id="cd07067">
    <property type="entry name" value="HP_PGM_like"/>
    <property type="match status" value="1"/>
</dbReference>
<dbReference type="EMBL" id="JBHTJZ010000005">
    <property type="protein sequence ID" value="MFD0958736.1"/>
    <property type="molecule type" value="Genomic_DNA"/>
</dbReference>
<evidence type="ECO:0000313" key="4">
    <source>
        <dbReference type="Proteomes" id="UP001596989"/>
    </source>
</evidence>
<gene>
    <name evidence="3" type="ORF">ACFQ2I_04970</name>
</gene>
<evidence type="ECO:0000256" key="2">
    <source>
        <dbReference type="ARBA" id="ARBA00023235"/>
    </source>
</evidence>
<dbReference type="PANTHER" id="PTHR48100:SF1">
    <property type="entry name" value="HISTIDINE PHOSPHATASE FAMILY PROTEIN-RELATED"/>
    <property type="match status" value="1"/>
</dbReference>
<dbReference type="InterPro" id="IPR013078">
    <property type="entry name" value="His_Pase_superF_clade-1"/>
</dbReference>
<dbReference type="Pfam" id="PF00300">
    <property type="entry name" value="His_Phos_1"/>
    <property type="match status" value="1"/>
</dbReference>
<sequence>MDLIVIRHGQSVGNTFPDDVDVPDSPLTKLGMEQAQFAKECLKNSGIDCIISSPLIRAITTAQPLANELNLPINVWLNTHEVRSHPSHRGHTKEYLLNNYPEICFHEKVDEEGWFYLGEETGEHAMIRTKQVVEQLLAKYSGKRVALFAHGGFNSFLLLSTLGMDYRKPSRFRQNNTTFCWLSFREDETMVNYFGEMQKINWSS</sequence>
<comment type="caution">
    <text evidence="3">The sequence shown here is derived from an EMBL/GenBank/DDBJ whole genome shotgun (WGS) entry which is preliminary data.</text>
</comment>
<dbReference type="GO" id="GO:0016787">
    <property type="term" value="F:hydrolase activity"/>
    <property type="evidence" value="ECO:0007669"/>
    <property type="project" value="UniProtKB-KW"/>
</dbReference>
<keyword evidence="4" id="KW-1185">Reference proteome</keyword>
<organism evidence="3 4">
    <name type="scientific">Paenibacillus chungangensis</name>
    <dbReference type="NCBI Taxonomy" id="696535"/>
    <lineage>
        <taxon>Bacteria</taxon>
        <taxon>Bacillati</taxon>
        <taxon>Bacillota</taxon>
        <taxon>Bacilli</taxon>
        <taxon>Bacillales</taxon>
        <taxon>Paenibacillaceae</taxon>
        <taxon>Paenibacillus</taxon>
    </lineage>
</organism>
<dbReference type="Proteomes" id="UP001596989">
    <property type="component" value="Unassembled WGS sequence"/>
</dbReference>